<proteinExistence type="predicted"/>
<accession>A0ABN2MJR7</accession>
<evidence type="ECO:0000313" key="2">
    <source>
        <dbReference type="Proteomes" id="UP001500449"/>
    </source>
</evidence>
<dbReference type="InterPro" id="IPR045596">
    <property type="entry name" value="DUF6459"/>
</dbReference>
<keyword evidence="2" id="KW-1185">Reference proteome</keyword>
<name>A0ABN2MJR7_9PSEU</name>
<reference evidence="1 2" key="1">
    <citation type="journal article" date="2019" name="Int. J. Syst. Evol. Microbiol.">
        <title>The Global Catalogue of Microorganisms (GCM) 10K type strain sequencing project: providing services to taxonomists for standard genome sequencing and annotation.</title>
        <authorList>
            <consortium name="The Broad Institute Genomics Platform"/>
            <consortium name="The Broad Institute Genome Sequencing Center for Infectious Disease"/>
            <person name="Wu L."/>
            <person name="Ma J."/>
        </authorList>
    </citation>
    <scope>NUCLEOTIDE SEQUENCE [LARGE SCALE GENOMIC DNA]</scope>
    <source>
        <strain evidence="1 2">JCM 16009</strain>
    </source>
</reference>
<dbReference type="Proteomes" id="UP001500449">
    <property type="component" value="Unassembled WGS sequence"/>
</dbReference>
<protein>
    <submittedName>
        <fullName evidence="1">Uncharacterized protein</fullName>
    </submittedName>
</protein>
<comment type="caution">
    <text evidence="1">The sequence shown here is derived from an EMBL/GenBank/DDBJ whole genome shotgun (WGS) entry which is preliminary data.</text>
</comment>
<organism evidence="1 2">
    <name type="scientific">Pseudonocardia ailaonensis</name>
    <dbReference type="NCBI Taxonomy" id="367279"/>
    <lineage>
        <taxon>Bacteria</taxon>
        <taxon>Bacillati</taxon>
        <taxon>Actinomycetota</taxon>
        <taxon>Actinomycetes</taxon>
        <taxon>Pseudonocardiales</taxon>
        <taxon>Pseudonocardiaceae</taxon>
        <taxon>Pseudonocardia</taxon>
    </lineage>
</organism>
<evidence type="ECO:0000313" key="1">
    <source>
        <dbReference type="EMBL" id="GAA1828821.1"/>
    </source>
</evidence>
<gene>
    <name evidence="1" type="ORF">GCM10009836_03270</name>
</gene>
<sequence>MSTTVDREEIRRELTQDELREQLRIPVLRTVVLDGRELSEPCQHCGHWEHQHEKAVPVAWPLVADVEPDPAALRTAVRTVGLLVDVLAQRRAAKQLAELAEPMVLRYIAAVRPLRGGNNGGARLLRVHPAQPHEGAVEVAALVRLGGRFRALAASFTPAESGQWVCRTVRIL</sequence>
<dbReference type="RefSeq" id="WP_344411700.1">
    <property type="nucleotide sequence ID" value="NZ_BAAAQK010000001.1"/>
</dbReference>
<dbReference type="Pfam" id="PF20060">
    <property type="entry name" value="DUF6459"/>
    <property type="match status" value="1"/>
</dbReference>
<dbReference type="EMBL" id="BAAAQK010000001">
    <property type="protein sequence ID" value="GAA1828821.1"/>
    <property type="molecule type" value="Genomic_DNA"/>
</dbReference>